<dbReference type="EMBL" id="MT143042">
    <property type="protein sequence ID" value="QJA92148.1"/>
    <property type="molecule type" value="Genomic_DNA"/>
</dbReference>
<gene>
    <name evidence="2" type="ORF">MM415B04837_0002</name>
</gene>
<feature type="region of interest" description="Disordered" evidence="1">
    <location>
        <begin position="185"/>
        <end position="217"/>
    </location>
</feature>
<proteinExistence type="predicted"/>
<accession>A0A6M3LGH9</accession>
<reference evidence="2" key="1">
    <citation type="submission" date="2020-03" db="EMBL/GenBank/DDBJ databases">
        <title>The deep terrestrial virosphere.</title>
        <authorList>
            <person name="Holmfeldt K."/>
            <person name="Nilsson E."/>
            <person name="Simone D."/>
            <person name="Lopez-Fernandez M."/>
            <person name="Wu X."/>
            <person name="de Brujin I."/>
            <person name="Lundin D."/>
            <person name="Andersson A."/>
            <person name="Bertilsson S."/>
            <person name="Dopson M."/>
        </authorList>
    </citation>
    <scope>NUCLEOTIDE SEQUENCE</scope>
    <source>
        <strain evidence="2">MM415B04837</strain>
    </source>
</reference>
<evidence type="ECO:0000256" key="1">
    <source>
        <dbReference type="SAM" id="MobiDB-lite"/>
    </source>
</evidence>
<organism evidence="2">
    <name type="scientific">viral metagenome</name>
    <dbReference type="NCBI Taxonomy" id="1070528"/>
    <lineage>
        <taxon>unclassified sequences</taxon>
        <taxon>metagenomes</taxon>
        <taxon>organismal metagenomes</taxon>
    </lineage>
</organism>
<evidence type="ECO:0000313" key="2">
    <source>
        <dbReference type="EMBL" id="QJA92148.1"/>
    </source>
</evidence>
<sequence>MSTDIDHEVETVETEDRDHALARVEAEGDPELMLAHLEKKAQLATRYRQAVEAVLLSQTYPKDWTIQGEKACLSSAGAERVGRSFPIKIEAVTWKKEELTDQHGAGYRYIYSGYATLYDRRVFVHGSYSTRDKFLGFAHDEWKDPADINEGHIRNAAYHVFCGNAVKELLGLRGIPEEEYRRMMGATGRDADKSSTVQRGKGTRGGSQASGDDKSHQKELAETCVSFANAGFTVEQDGDGNWSLVPFSEADERPPLEVAKDICIQLSGFEGDKGYVKGKLASQLTGKWLNATLGKVRKLAESMPGEEEGPAPWDK</sequence>
<dbReference type="AlphaFoldDB" id="A0A6M3LGH9"/>
<protein>
    <submittedName>
        <fullName evidence="2">Uncharacterized protein</fullName>
    </submittedName>
</protein>
<name>A0A6M3LGH9_9ZZZZ</name>